<dbReference type="Gene3D" id="2.170.270.10">
    <property type="entry name" value="SET domain"/>
    <property type="match status" value="1"/>
</dbReference>
<dbReference type="AlphaFoldDB" id="A0A812WT58"/>
<name>A0A812WT58_SYMPI</name>
<dbReference type="Pfam" id="PF21549">
    <property type="entry name" value="PRDM2_PR"/>
    <property type="match status" value="1"/>
</dbReference>
<organism evidence="2 3">
    <name type="scientific">Symbiodinium pilosum</name>
    <name type="common">Dinoflagellate</name>
    <dbReference type="NCBI Taxonomy" id="2952"/>
    <lineage>
        <taxon>Eukaryota</taxon>
        <taxon>Sar</taxon>
        <taxon>Alveolata</taxon>
        <taxon>Dinophyceae</taxon>
        <taxon>Suessiales</taxon>
        <taxon>Symbiodiniaceae</taxon>
        <taxon>Symbiodinium</taxon>
    </lineage>
</organism>
<sequence>GGAYVWCPQSSGDTAPAFCMDAAADDPDNPARLINAAANEDQCKQVNTEICQLGGILYFRTLQEVPAGTELVTDYGYSYWPDFDSCQLVTSNDLMARLENRAAR</sequence>
<dbReference type="EMBL" id="CAJNIZ010044960">
    <property type="protein sequence ID" value="CAE7705972.1"/>
    <property type="molecule type" value="Genomic_DNA"/>
</dbReference>
<dbReference type="InterPro" id="IPR001214">
    <property type="entry name" value="SET_dom"/>
</dbReference>
<dbReference type="InterPro" id="IPR046341">
    <property type="entry name" value="SET_dom_sf"/>
</dbReference>
<reference evidence="2" key="1">
    <citation type="submission" date="2021-02" db="EMBL/GenBank/DDBJ databases">
        <authorList>
            <person name="Dougan E. K."/>
            <person name="Rhodes N."/>
            <person name="Thang M."/>
            <person name="Chan C."/>
        </authorList>
    </citation>
    <scope>NUCLEOTIDE SEQUENCE</scope>
</reference>
<feature type="non-terminal residue" evidence="2">
    <location>
        <position position="104"/>
    </location>
</feature>
<evidence type="ECO:0000313" key="3">
    <source>
        <dbReference type="Proteomes" id="UP000649617"/>
    </source>
</evidence>
<dbReference type="SUPFAM" id="SSF82199">
    <property type="entry name" value="SET domain"/>
    <property type="match status" value="1"/>
</dbReference>
<feature type="domain" description="SET" evidence="1">
    <location>
        <begin position="14"/>
        <end position="80"/>
    </location>
</feature>
<evidence type="ECO:0000259" key="1">
    <source>
        <dbReference type="Pfam" id="PF21549"/>
    </source>
</evidence>
<keyword evidence="3" id="KW-1185">Reference proteome</keyword>
<comment type="caution">
    <text evidence="2">The sequence shown here is derived from an EMBL/GenBank/DDBJ whole genome shotgun (WGS) entry which is preliminary data.</text>
</comment>
<evidence type="ECO:0000313" key="2">
    <source>
        <dbReference type="EMBL" id="CAE7705972.1"/>
    </source>
</evidence>
<gene>
    <name evidence="2" type="ORF">SPIL2461_LOCUS19929</name>
</gene>
<proteinExistence type="predicted"/>
<accession>A0A812WT58</accession>
<dbReference type="Proteomes" id="UP000649617">
    <property type="component" value="Unassembled WGS sequence"/>
</dbReference>
<dbReference type="OrthoDB" id="438764at2759"/>
<protein>
    <recommendedName>
        <fullName evidence="1">SET domain-containing protein</fullName>
    </recommendedName>
</protein>